<protein>
    <submittedName>
        <fullName evidence="3">GLPGLI family protein</fullName>
    </submittedName>
</protein>
<evidence type="ECO:0000256" key="1">
    <source>
        <dbReference type="SAM" id="MobiDB-lite"/>
    </source>
</evidence>
<dbReference type="KEGG" id="proe:H9L23_12820"/>
<dbReference type="RefSeq" id="WP_187595320.1">
    <property type="nucleotide sequence ID" value="NZ_CP060723.1"/>
</dbReference>
<sequence length="318" mass="35754">MKRILPFCLATVLALSVKAQSPDKALARVRYTFTHIQDTTQRDKPRVENMLLVTGKNASVYTSYDKLKQSLNMQKQIQEQIKNQTGNGNMKIEVKSESKIPLTQVDYFFFANEHKMITKERIFNNYLVEETAPKIDWKILKDTMSFSGIPCQKATTRFKGRNWIAWFATEIPFQSGPWKLNGLPGLIVTAYDEKKEVKFDFAGLENVKDDGGQTNADDLKIASPNGGVGVVKMVGMDMSTTYLESEIKLPVDAIKTTRKELDKLREARDKDPQGFMQAQMAASGMQGSFRSNNTSRPAGNAAATKPEINNPIEIPEKK</sequence>
<dbReference type="NCBIfam" id="TIGR01200">
    <property type="entry name" value="GLPGLI"/>
    <property type="match status" value="1"/>
</dbReference>
<name>A0A7G9QNH2_9SPHI</name>
<keyword evidence="2" id="KW-0732">Signal</keyword>
<feature type="compositionally biased region" description="Polar residues" evidence="1">
    <location>
        <begin position="285"/>
        <end position="297"/>
    </location>
</feature>
<organism evidence="3 4">
    <name type="scientific">Pedobacter roseus</name>
    <dbReference type="NCBI Taxonomy" id="336820"/>
    <lineage>
        <taxon>Bacteria</taxon>
        <taxon>Pseudomonadati</taxon>
        <taxon>Bacteroidota</taxon>
        <taxon>Sphingobacteriia</taxon>
        <taxon>Sphingobacteriales</taxon>
        <taxon>Sphingobacteriaceae</taxon>
        <taxon>Pedobacter</taxon>
    </lineage>
</organism>
<dbReference type="InterPro" id="IPR005901">
    <property type="entry name" value="GLPGLI"/>
</dbReference>
<evidence type="ECO:0000313" key="3">
    <source>
        <dbReference type="EMBL" id="QNN44897.1"/>
    </source>
</evidence>
<evidence type="ECO:0000256" key="2">
    <source>
        <dbReference type="SAM" id="SignalP"/>
    </source>
</evidence>
<reference evidence="3 4" key="1">
    <citation type="submission" date="2020-08" db="EMBL/GenBank/DDBJ databases">
        <title>Genome sequence of Pedobacter roseus KACC 11594T.</title>
        <authorList>
            <person name="Hyun D.-W."/>
            <person name="Bae J.-W."/>
        </authorList>
    </citation>
    <scope>NUCLEOTIDE SEQUENCE [LARGE SCALE GENOMIC DNA]</scope>
    <source>
        <strain evidence="3 4">KACC 11594</strain>
    </source>
</reference>
<evidence type="ECO:0000313" key="4">
    <source>
        <dbReference type="Proteomes" id="UP000515806"/>
    </source>
</evidence>
<feature type="signal peptide" evidence="2">
    <location>
        <begin position="1"/>
        <end position="19"/>
    </location>
</feature>
<accession>A0A7G9QNH2</accession>
<feature type="chain" id="PRO_5028921282" evidence="2">
    <location>
        <begin position="20"/>
        <end position="318"/>
    </location>
</feature>
<feature type="region of interest" description="Disordered" evidence="1">
    <location>
        <begin position="281"/>
        <end position="318"/>
    </location>
</feature>
<dbReference type="Proteomes" id="UP000515806">
    <property type="component" value="Chromosome"/>
</dbReference>
<keyword evidence="4" id="KW-1185">Reference proteome</keyword>
<dbReference type="EMBL" id="CP060723">
    <property type="protein sequence ID" value="QNN44897.1"/>
    <property type="molecule type" value="Genomic_DNA"/>
</dbReference>
<gene>
    <name evidence="3" type="ORF">H9L23_12820</name>
</gene>
<dbReference type="AlphaFoldDB" id="A0A7G9QNH2"/>
<proteinExistence type="predicted"/>